<proteinExistence type="predicted"/>
<reference evidence="7" key="1">
    <citation type="submission" date="2021-01" db="EMBL/GenBank/DDBJ databases">
        <title>Modified the classification status of verrucomicrobia.</title>
        <authorList>
            <person name="Feng X."/>
        </authorList>
    </citation>
    <scope>NUCLEOTIDE SEQUENCE</scope>
    <source>
        <strain evidence="7">KCTC 12986</strain>
    </source>
</reference>
<dbReference type="Proteomes" id="UP000604083">
    <property type="component" value="Unassembled WGS sequence"/>
</dbReference>
<feature type="region of interest" description="Disordered" evidence="5">
    <location>
        <begin position="433"/>
        <end position="457"/>
    </location>
</feature>
<evidence type="ECO:0000313" key="8">
    <source>
        <dbReference type="Proteomes" id="UP000604083"/>
    </source>
</evidence>
<evidence type="ECO:0000313" key="7">
    <source>
        <dbReference type="EMBL" id="MBK1832692.1"/>
    </source>
</evidence>
<protein>
    <submittedName>
        <fullName evidence="7">DUF1800 domain-containing protein</fullName>
    </submittedName>
</protein>
<comment type="caution">
    <text evidence="7">The sequence shown here is derived from an EMBL/GenBank/DDBJ whole genome shotgun (WGS) entry which is preliminary data.</text>
</comment>
<sequence>MRSLLPFLLSPALFLPAFSGEVSDSFDSTAPGALPNPPWSESFNQGGNGDQHQLFTVANGAGRQGSRGIAGETGTLRSSYRVVHATALTAREFTVSVDFQLSITHVPPSEANHALFGVFLSTGSEWWEVNSNNNTVAFNLLRRGEGTRFGSNGIGDGAEEASWKATGWEPQHVLGLPGSLPNPGETASSDWATLELILKHHSGNQWDSTGRVRNSAGEVIYAITTARRTTFAWDGEQTLHAGIAVPWVESNDFHVLAAGGVSNLSLDNFRFSTPGEVVSNALPPHGLTLHPATDDQDGNGLPDLWEALAGSFTLSPEADSDGDGYTNAQEALAGTDPLDDASLFSASLSSAPSSLLLSWPDLFQRTSAVESSLDLGANGDWQDYPGQAIREEGLWQLAITDNEPRQFFRVSTLAKDDDGDGLPDWMEPALGFSFQNQGNQSAGGPKSYDTDGDGSPDVTLSGDLAALNEIYRRPEEGKALTEAQAARLLLQGTFGPASLSEVQRVAAMGADVWLSEQLAQPPSLTQPYLDAIKADLASGQSDDKLAGYYVNGGGGGSPFISGTNFMTAWLRATLQGPDQLRQRVAFALSQILVASRDGTGLANQGRATAHYYDHLVKGAFGNYEDLLLTISLSPYMGHYLSHLGNQKADPAIGRYPDENYAREIMQLFSIGLWELHPDGTRRLDANGEPIATYGNYEITEVAKVFTGVNYAANNFGGGWRDDGDSNDQWMTTPMKIFASHHDFTPKQVPFGLSPAGERHYQTIPARAATDENARQDVQDLVHHLVHHPNCAPFVSRQLIQFLVTSNPSPAYVARVAAVFSDDGTGTTGNLAAVVRALLLDPEARDPLQHLATAHFGQFREPTVRTVHLMRLLQLDRHRDILWWDWGYYADQSLQEPMRAPSVFNFYRPDFRLFGPLAERQLDSPALGIVNSYSSVSFPNYLWKICQEGVEHPNGDRFYADKTFPPDLAPFTALAPDIPALLDRLSLLVCGGTLSAESRATISEVLASEPNLENRARLALFLTLNSPEGSCLK</sequence>
<dbReference type="RefSeq" id="WP_200390123.1">
    <property type="nucleotide sequence ID" value="NZ_JAENIO010000002.1"/>
</dbReference>
<organism evidence="7 8">
    <name type="scientific">Roseibacillus ishigakijimensis</name>
    <dbReference type="NCBI Taxonomy" id="454146"/>
    <lineage>
        <taxon>Bacteria</taxon>
        <taxon>Pseudomonadati</taxon>
        <taxon>Verrucomicrobiota</taxon>
        <taxon>Verrucomicrobiia</taxon>
        <taxon>Verrucomicrobiales</taxon>
        <taxon>Verrucomicrobiaceae</taxon>
        <taxon>Roseibacillus</taxon>
    </lineage>
</organism>
<evidence type="ECO:0000256" key="3">
    <source>
        <dbReference type="ARBA" id="ARBA00022729"/>
    </source>
</evidence>
<feature type="compositionally biased region" description="Polar residues" evidence="5">
    <location>
        <begin position="39"/>
        <end position="52"/>
    </location>
</feature>
<keyword evidence="3 6" id="KW-0732">Signal</keyword>
<dbReference type="Pfam" id="PF18884">
    <property type="entry name" value="TSP3_bac"/>
    <property type="match status" value="1"/>
</dbReference>
<feature type="compositionally biased region" description="Polar residues" evidence="5">
    <location>
        <begin position="433"/>
        <end position="442"/>
    </location>
</feature>
<feature type="chain" id="PRO_5036897631" evidence="6">
    <location>
        <begin position="20"/>
        <end position="1032"/>
    </location>
</feature>
<comment type="subcellular location">
    <subcellularLocation>
        <location evidence="1">Secreted</location>
    </subcellularLocation>
</comment>
<gene>
    <name evidence="7" type="ORF">JIN78_01350</name>
</gene>
<feature type="signal peptide" evidence="6">
    <location>
        <begin position="1"/>
        <end position="19"/>
    </location>
</feature>
<accession>A0A934RN29</accession>
<dbReference type="PANTHER" id="PTHR43737">
    <property type="entry name" value="BLL7424 PROTEIN"/>
    <property type="match status" value="1"/>
</dbReference>
<evidence type="ECO:0000256" key="4">
    <source>
        <dbReference type="ARBA" id="ARBA00022837"/>
    </source>
</evidence>
<keyword evidence="8" id="KW-1185">Reference proteome</keyword>
<keyword evidence="4" id="KW-0106">Calcium</keyword>
<evidence type="ECO:0000256" key="2">
    <source>
        <dbReference type="ARBA" id="ARBA00022525"/>
    </source>
</evidence>
<evidence type="ECO:0000256" key="6">
    <source>
        <dbReference type="SAM" id="SignalP"/>
    </source>
</evidence>
<name>A0A934RN29_9BACT</name>
<dbReference type="Pfam" id="PF08811">
    <property type="entry name" value="DUF1800"/>
    <property type="match status" value="1"/>
</dbReference>
<dbReference type="InterPro" id="IPR014917">
    <property type="entry name" value="DUF1800"/>
</dbReference>
<dbReference type="PANTHER" id="PTHR43737:SF1">
    <property type="entry name" value="DUF1501 DOMAIN-CONTAINING PROTEIN"/>
    <property type="match status" value="1"/>
</dbReference>
<keyword evidence="2" id="KW-0964">Secreted</keyword>
<evidence type="ECO:0000256" key="1">
    <source>
        <dbReference type="ARBA" id="ARBA00004613"/>
    </source>
</evidence>
<dbReference type="AlphaFoldDB" id="A0A934RN29"/>
<dbReference type="InterPro" id="IPR059100">
    <property type="entry name" value="TSP3_bac"/>
</dbReference>
<feature type="region of interest" description="Disordered" evidence="5">
    <location>
        <begin position="26"/>
        <end position="52"/>
    </location>
</feature>
<evidence type="ECO:0000256" key="5">
    <source>
        <dbReference type="SAM" id="MobiDB-lite"/>
    </source>
</evidence>
<dbReference type="EMBL" id="JAENIO010000002">
    <property type="protein sequence ID" value="MBK1832692.1"/>
    <property type="molecule type" value="Genomic_DNA"/>
</dbReference>